<dbReference type="GO" id="GO:0003677">
    <property type="term" value="F:DNA binding"/>
    <property type="evidence" value="ECO:0007669"/>
    <property type="project" value="InterPro"/>
</dbReference>
<organism evidence="2 3">
    <name type="scientific">Phytoactinopolyspora halophila</name>
    <dbReference type="NCBI Taxonomy" id="1981511"/>
    <lineage>
        <taxon>Bacteria</taxon>
        <taxon>Bacillati</taxon>
        <taxon>Actinomycetota</taxon>
        <taxon>Actinomycetes</taxon>
        <taxon>Jiangellales</taxon>
        <taxon>Jiangellaceae</taxon>
        <taxon>Phytoactinopolyspora</taxon>
    </lineage>
</organism>
<dbReference type="AlphaFoldDB" id="A0A329QKW8"/>
<dbReference type="InterPro" id="IPR036388">
    <property type="entry name" value="WH-like_DNA-bd_sf"/>
</dbReference>
<dbReference type="EMBL" id="QMIG01000015">
    <property type="protein sequence ID" value="RAW12531.1"/>
    <property type="molecule type" value="Genomic_DNA"/>
</dbReference>
<evidence type="ECO:0000259" key="1">
    <source>
        <dbReference type="PROSITE" id="PS50043"/>
    </source>
</evidence>
<keyword evidence="3" id="KW-1185">Reference proteome</keyword>
<comment type="caution">
    <text evidence="2">The sequence shown here is derived from an EMBL/GenBank/DDBJ whole genome shotgun (WGS) entry which is preliminary data.</text>
</comment>
<dbReference type="RefSeq" id="WP_112258987.1">
    <property type="nucleotide sequence ID" value="NZ_QMIG01000015.1"/>
</dbReference>
<dbReference type="Pfam" id="PF00196">
    <property type="entry name" value="GerE"/>
    <property type="match status" value="1"/>
</dbReference>
<dbReference type="SMART" id="SM00421">
    <property type="entry name" value="HTH_LUXR"/>
    <property type="match status" value="1"/>
</dbReference>
<dbReference type="InterPro" id="IPR000792">
    <property type="entry name" value="Tscrpt_reg_LuxR_C"/>
</dbReference>
<protein>
    <submittedName>
        <fullName evidence="2">Helix-turn-helix transcriptional regulator</fullName>
    </submittedName>
</protein>
<dbReference type="SUPFAM" id="SSF46894">
    <property type="entry name" value="C-terminal effector domain of the bipartite response regulators"/>
    <property type="match status" value="1"/>
</dbReference>
<reference evidence="2 3" key="1">
    <citation type="submission" date="2018-06" db="EMBL/GenBank/DDBJ databases">
        <title>Phytoactinopolyspora halophila sp. nov., a novel halophilic actinomycete isolated from a saline soil in China.</title>
        <authorList>
            <person name="Tang S.-K."/>
        </authorList>
    </citation>
    <scope>NUCLEOTIDE SEQUENCE [LARGE SCALE GENOMIC DNA]</scope>
    <source>
        <strain evidence="2 3">YIM 96934</strain>
    </source>
</reference>
<dbReference type="GO" id="GO:0006355">
    <property type="term" value="P:regulation of DNA-templated transcription"/>
    <property type="evidence" value="ECO:0007669"/>
    <property type="project" value="InterPro"/>
</dbReference>
<evidence type="ECO:0000313" key="2">
    <source>
        <dbReference type="EMBL" id="RAW12531.1"/>
    </source>
</evidence>
<sequence length="73" mass="8230">MPGTARRLHRATLSREDVKLLSLLAEGMPMALVARHMHLSERSVRRRVRTICDQLGVRTSIQAVAWAARRGLV</sequence>
<dbReference type="InterPro" id="IPR016032">
    <property type="entry name" value="Sig_transdc_resp-reg_C-effctor"/>
</dbReference>
<gene>
    <name evidence="2" type="ORF">DPM12_14125</name>
</gene>
<evidence type="ECO:0000313" key="3">
    <source>
        <dbReference type="Proteomes" id="UP000250462"/>
    </source>
</evidence>
<dbReference type="PROSITE" id="PS50043">
    <property type="entry name" value="HTH_LUXR_2"/>
    <property type="match status" value="1"/>
</dbReference>
<proteinExistence type="predicted"/>
<dbReference type="OrthoDB" id="3698411at2"/>
<feature type="domain" description="HTH luxR-type" evidence="1">
    <location>
        <begin position="6"/>
        <end position="71"/>
    </location>
</feature>
<dbReference type="Gene3D" id="1.10.10.10">
    <property type="entry name" value="Winged helix-like DNA-binding domain superfamily/Winged helix DNA-binding domain"/>
    <property type="match status" value="1"/>
</dbReference>
<name>A0A329QKW8_9ACTN</name>
<accession>A0A329QKW8</accession>
<dbReference type="Proteomes" id="UP000250462">
    <property type="component" value="Unassembled WGS sequence"/>
</dbReference>